<dbReference type="Gene3D" id="1.10.238.10">
    <property type="entry name" value="EF-hand"/>
    <property type="match status" value="1"/>
</dbReference>
<dbReference type="AlphaFoldDB" id="A0A1E7F725"/>
<evidence type="ECO:0000313" key="4">
    <source>
        <dbReference type="EMBL" id="OEU13929.1"/>
    </source>
</evidence>
<dbReference type="InterPro" id="IPR003675">
    <property type="entry name" value="Rce1/LyrA-like_dom"/>
</dbReference>
<evidence type="ECO:0000256" key="2">
    <source>
        <dbReference type="SAM" id="Phobius"/>
    </source>
</evidence>
<name>A0A1E7F725_9STRA</name>
<feature type="transmembrane region" description="Helical" evidence="2">
    <location>
        <begin position="102"/>
        <end position="119"/>
    </location>
</feature>
<keyword evidence="2" id="KW-1133">Transmembrane helix</keyword>
<evidence type="ECO:0000256" key="1">
    <source>
        <dbReference type="ARBA" id="ARBA00022837"/>
    </source>
</evidence>
<dbReference type="EMBL" id="KV784361">
    <property type="protein sequence ID" value="OEU13929.1"/>
    <property type="molecule type" value="Genomic_DNA"/>
</dbReference>
<protein>
    <recommendedName>
        <fullName evidence="3">EF-hand domain-containing protein</fullName>
    </recommendedName>
</protein>
<dbReference type="CDD" id="cd00051">
    <property type="entry name" value="EFh"/>
    <property type="match status" value="1"/>
</dbReference>
<feature type="transmembrane region" description="Helical" evidence="2">
    <location>
        <begin position="172"/>
        <end position="197"/>
    </location>
</feature>
<dbReference type="PROSITE" id="PS50222">
    <property type="entry name" value="EF_HAND_2"/>
    <property type="match status" value="2"/>
</dbReference>
<accession>A0A1E7F725</accession>
<feature type="domain" description="EF-hand" evidence="3">
    <location>
        <begin position="248"/>
        <end position="283"/>
    </location>
</feature>
<dbReference type="InterPro" id="IPR011992">
    <property type="entry name" value="EF-hand-dom_pair"/>
</dbReference>
<dbReference type="SUPFAM" id="SSF47473">
    <property type="entry name" value="EF-hand"/>
    <property type="match status" value="1"/>
</dbReference>
<dbReference type="InterPro" id="IPR018247">
    <property type="entry name" value="EF_Hand_1_Ca_BS"/>
</dbReference>
<dbReference type="Pfam" id="PF02517">
    <property type="entry name" value="Rce1-like"/>
    <property type="match status" value="1"/>
</dbReference>
<evidence type="ECO:0000313" key="5">
    <source>
        <dbReference type="Proteomes" id="UP000095751"/>
    </source>
</evidence>
<proteinExistence type="predicted"/>
<feature type="transmembrane region" description="Helical" evidence="2">
    <location>
        <begin position="55"/>
        <end position="72"/>
    </location>
</feature>
<keyword evidence="1" id="KW-0106">Calcium</keyword>
<keyword evidence="2" id="KW-0812">Transmembrane</keyword>
<dbReference type="OrthoDB" id="444540at2759"/>
<dbReference type="InParanoid" id="A0A1E7F725"/>
<dbReference type="PANTHER" id="PTHR43592:SF15">
    <property type="entry name" value="CAAX AMINO TERMINAL PROTEASE FAMILY PROTEIN"/>
    <property type="match status" value="1"/>
</dbReference>
<gene>
    <name evidence="4" type="ORF">FRACYDRAFT_262436</name>
</gene>
<dbReference type="GO" id="GO:0005509">
    <property type="term" value="F:calcium ion binding"/>
    <property type="evidence" value="ECO:0007669"/>
    <property type="project" value="InterPro"/>
</dbReference>
<evidence type="ECO:0000259" key="3">
    <source>
        <dbReference type="PROSITE" id="PS50222"/>
    </source>
</evidence>
<dbReference type="GO" id="GO:0004175">
    <property type="term" value="F:endopeptidase activity"/>
    <property type="evidence" value="ECO:0007669"/>
    <property type="project" value="UniProtKB-ARBA"/>
</dbReference>
<organism evidence="4 5">
    <name type="scientific">Fragilariopsis cylindrus CCMP1102</name>
    <dbReference type="NCBI Taxonomy" id="635003"/>
    <lineage>
        <taxon>Eukaryota</taxon>
        <taxon>Sar</taxon>
        <taxon>Stramenopiles</taxon>
        <taxon>Ochrophyta</taxon>
        <taxon>Bacillariophyta</taxon>
        <taxon>Bacillariophyceae</taxon>
        <taxon>Bacillariophycidae</taxon>
        <taxon>Bacillariales</taxon>
        <taxon>Bacillariaceae</taxon>
        <taxon>Fragilariopsis</taxon>
    </lineage>
</organism>
<keyword evidence="5" id="KW-1185">Reference proteome</keyword>
<dbReference type="InterPro" id="IPR002048">
    <property type="entry name" value="EF_hand_dom"/>
</dbReference>
<keyword evidence="2" id="KW-0472">Membrane</keyword>
<feature type="transmembrane region" description="Helical" evidence="2">
    <location>
        <begin position="131"/>
        <end position="152"/>
    </location>
</feature>
<dbReference type="GO" id="GO:0080120">
    <property type="term" value="P:CAAX-box protein maturation"/>
    <property type="evidence" value="ECO:0007669"/>
    <property type="project" value="UniProtKB-ARBA"/>
</dbReference>
<feature type="domain" description="EF-hand" evidence="3">
    <location>
        <begin position="284"/>
        <end position="319"/>
    </location>
</feature>
<dbReference type="PROSITE" id="PS00018">
    <property type="entry name" value="EF_HAND_1"/>
    <property type="match status" value="2"/>
</dbReference>
<reference evidence="4 5" key="1">
    <citation type="submission" date="2016-09" db="EMBL/GenBank/DDBJ databases">
        <title>Extensive genetic diversity and differential bi-allelic expression allows diatom success in the polar Southern Ocean.</title>
        <authorList>
            <consortium name="DOE Joint Genome Institute"/>
            <person name="Mock T."/>
            <person name="Otillar R.P."/>
            <person name="Strauss J."/>
            <person name="Dupont C."/>
            <person name="Frickenhaus S."/>
            <person name="Maumus F."/>
            <person name="Mcmullan M."/>
            <person name="Sanges R."/>
            <person name="Schmutz J."/>
            <person name="Toseland A."/>
            <person name="Valas R."/>
            <person name="Veluchamy A."/>
            <person name="Ward B.J."/>
            <person name="Allen A."/>
            <person name="Barry K."/>
            <person name="Falciatore A."/>
            <person name="Ferrante M."/>
            <person name="Fortunato A.E."/>
            <person name="Gloeckner G."/>
            <person name="Gruber A."/>
            <person name="Hipkin R."/>
            <person name="Janech M."/>
            <person name="Kroth P."/>
            <person name="Leese F."/>
            <person name="Lindquist E."/>
            <person name="Lyon B.R."/>
            <person name="Martin J."/>
            <person name="Mayer C."/>
            <person name="Parker M."/>
            <person name="Quesneville H."/>
            <person name="Raymond J."/>
            <person name="Uhlig C."/>
            <person name="Valentin K.U."/>
            <person name="Worden A.Z."/>
            <person name="Armbrust E.V."/>
            <person name="Bowler C."/>
            <person name="Green B."/>
            <person name="Moulton V."/>
            <person name="Van Oosterhout C."/>
            <person name="Grigoriev I."/>
        </authorList>
    </citation>
    <scope>NUCLEOTIDE SEQUENCE [LARGE SCALE GENOMIC DNA]</scope>
    <source>
        <strain evidence="4 5">CCMP1102</strain>
    </source>
</reference>
<dbReference type="Pfam" id="PF13499">
    <property type="entry name" value="EF-hand_7"/>
    <property type="match status" value="1"/>
</dbReference>
<dbReference type="KEGG" id="fcy:FRACYDRAFT_262436"/>
<dbReference type="PANTHER" id="PTHR43592">
    <property type="entry name" value="CAAX AMINO TERMINAL PROTEASE"/>
    <property type="match status" value="1"/>
</dbReference>
<sequence>MKLLGKVSHRVCSSSSMLDLICWSPDVDVGRSVAGACLQWYTALTEQTQLGPGPIVFGIAGAIPMLALSRAIETSESPYVAGLNLSTNMAILRLFGATPQPVVALLISFVVALLTGIVEETTFRGQCLPAFAVYYGNGDVFIGALLSTLLFAVLHTNPLSFFKGGEAFLDNFALLILQIVNGAIFALLFVVSGNLAVPIITHTLYDLYTFYKTHMVDVAGQMQYAELAMPICSSSTVEQKWINERGEDWLKEAKQSFYLMDTNQDGELSRKELRIALYQYGVNLSKVESQEVKAAADTNESGSIDFDEYLAYIGPAGSEFKAVRNTLLGPT</sequence>
<dbReference type="Proteomes" id="UP000095751">
    <property type="component" value="Unassembled WGS sequence"/>
</dbReference>